<evidence type="ECO:0000259" key="2">
    <source>
        <dbReference type="PROSITE" id="PS50828"/>
    </source>
</evidence>
<comment type="caution">
    <text evidence="3">The sequence shown here is derived from an EMBL/GenBank/DDBJ whole genome shotgun (WGS) entry which is preliminary data.</text>
</comment>
<sequence length="586" mass="63889">MLPALFKKPPNTRKTRYRETSTEKVIKNLHIVLFGRRSSDGNNQSRADCMQTNIPPHPKADEYTQIIETSTILAILSDYVISDPTELSQARQTLEILKSSASAEERTGFDPSGASGVDLSADDRSARGEDESPSASQLGWKSQTDATSLCQDIIDLEGLDLEDIGGDKSPEQAYPSSLDNLDEAGKEKALTGIFPALKPFDITWTLKKCKWDAGQAIDELMTQAFLEESGSRHRGIEAFSESEIVPRPRRGKGKRKRKVGVASNATRPETLVVEPPVESKWDLAKQEVEFLSNKTRFPTQQISSIYHKNGGSVPASITAIIEAHAAMRFDVDDPILQVNAFELRQEFPSVSGTHLESLLQITQPSVADARELARALTAPTYAKNSPIQIEFRNAPIELDTEPAKPKPRLHDALYPDRPLNVASCAEIVAFHSQARNRAFAQAQAAFRKGKSNPLMGGAAAYYSQVGRDADAKVKSAASAAADALVAGQSTRLQLDLHGVSVKDAVRISREEVTRWWRETEEQRASGRGSAIPVYKIVTGAGNHSSGGHGKLGPAVGRMLISEGWKIEVGSRGNSGFLVVTGRAKRR</sequence>
<dbReference type="EMBL" id="MZNU01000105">
    <property type="protein sequence ID" value="OWP04438.1"/>
    <property type="molecule type" value="Genomic_DNA"/>
</dbReference>
<keyword evidence="4" id="KW-1185">Reference proteome</keyword>
<gene>
    <name evidence="3" type="ORF">B2J93_3386</name>
</gene>
<dbReference type="Gene3D" id="3.30.1370.110">
    <property type="match status" value="1"/>
</dbReference>
<dbReference type="InterPro" id="IPR013899">
    <property type="entry name" value="DUF1771"/>
</dbReference>
<dbReference type="InterPro" id="IPR002625">
    <property type="entry name" value="Smr_dom"/>
</dbReference>
<reference evidence="3 4" key="1">
    <citation type="submission" date="2017-04" db="EMBL/GenBank/DDBJ databases">
        <title>Draft genome sequence of Marssonina coronaria NL1: causal agent of apple blotch.</title>
        <authorList>
            <person name="Cheng Q."/>
        </authorList>
    </citation>
    <scope>NUCLEOTIDE SEQUENCE [LARGE SCALE GENOMIC DNA]</scope>
    <source>
        <strain evidence="3 4">NL1</strain>
    </source>
</reference>
<dbReference type="CDD" id="cd14279">
    <property type="entry name" value="CUE"/>
    <property type="match status" value="1"/>
</dbReference>
<organism evidence="3 4">
    <name type="scientific">Diplocarpon coronariae</name>
    <dbReference type="NCBI Taxonomy" id="2795749"/>
    <lineage>
        <taxon>Eukaryota</taxon>
        <taxon>Fungi</taxon>
        <taxon>Dikarya</taxon>
        <taxon>Ascomycota</taxon>
        <taxon>Pezizomycotina</taxon>
        <taxon>Leotiomycetes</taxon>
        <taxon>Helotiales</taxon>
        <taxon>Drepanopezizaceae</taxon>
        <taxon>Diplocarpon</taxon>
    </lineage>
</organism>
<feature type="compositionally biased region" description="Basic and acidic residues" evidence="1">
    <location>
        <begin position="121"/>
        <end position="130"/>
    </location>
</feature>
<evidence type="ECO:0000313" key="4">
    <source>
        <dbReference type="Proteomes" id="UP000242519"/>
    </source>
</evidence>
<evidence type="ECO:0000256" key="1">
    <source>
        <dbReference type="SAM" id="MobiDB-lite"/>
    </source>
</evidence>
<dbReference type="SMART" id="SM01162">
    <property type="entry name" value="DUF1771"/>
    <property type="match status" value="1"/>
</dbReference>
<dbReference type="PANTHER" id="PTHR46535">
    <property type="entry name" value="NEDD4-BINDING PROTEIN 2"/>
    <property type="match status" value="1"/>
</dbReference>
<dbReference type="STRING" id="503106.A0A218Z8W4"/>
<dbReference type="SMART" id="SM00463">
    <property type="entry name" value="SMR"/>
    <property type="match status" value="1"/>
</dbReference>
<dbReference type="InterPro" id="IPR058864">
    <property type="entry name" value="UBA_10"/>
</dbReference>
<dbReference type="GO" id="GO:0004519">
    <property type="term" value="F:endonuclease activity"/>
    <property type="evidence" value="ECO:0007669"/>
    <property type="project" value="TreeGrafter"/>
</dbReference>
<dbReference type="GO" id="GO:0005634">
    <property type="term" value="C:nucleus"/>
    <property type="evidence" value="ECO:0007669"/>
    <property type="project" value="TreeGrafter"/>
</dbReference>
<dbReference type="PANTHER" id="PTHR46535:SF1">
    <property type="entry name" value="NEDD4-BINDING PROTEIN 2"/>
    <property type="match status" value="1"/>
</dbReference>
<evidence type="ECO:0000313" key="3">
    <source>
        <dbReference type="EMBL" id="OWP04438.1"/>
    </source>
</evidence>
<dbReference type="AlphaFoldDB" id="A0A218Z8W4"/>
<dbReference type="Pfam" id="PF08590">
    <property type="entry name" value="DUF1771"/>
    <property type="match status" value="1"/>
</dbReference>
<dbReference type="PROSITE" id="PS50828">
    <property type="entry name" value="SMR"/>
    <property type="match status" value="1"/>
</dbReference>
<dbReference type="InterPro" id="IPR052772">
    <property type="entry name" value="Endo/PolyKinase_Domain-Protein"/>
</dbReference>
<name>A0A218Z8W4_9HELO</name>
<dbReference type="InterPro" id="IPR036063">
    <property type="entry name" value="Smr_dom_sf"/>
</dbReference>
<feature type="domain" description="Smr" evidence="2">
    <location>
        <begin position="494"/>
        <end position="582"/>
    </location>
</feature>
<proteinExistence type="predicted"/>
<feature type="region of interest" description="Disordered" evidence="1">
    <location>
        <begin position="101"/>
        <end position="141"/>
    </location>
</feature>
<dbReference type="SUPFAM" id="SSF160443">
    <property type="entry name" value="SMR domain-like"/>
    <property type="match status" value="1"/>
</dbReference>
<accession>A0A218Z8W4</accession>
<dbReference type="OrthoDB" id="443981at2759"/>
<dbReference type="InParanoid" id="A0A218Z8W4"/>
<dbReference type="Proteomes" id="UP000242519">
    <property type="component" value="Unassembled WGS sequence"/>
</dbReference>
<dbReference type="Pfam" id="PF26286">
    <property type="entry name" value="UBA_10"/>
    <property type="match status" value="1"/>
</dbReference>
<protein>
    <submittedName>
        <fullName evidence="3">Smr domain-containing protein</fullName>
    </submittedName>
</protein>